<dbReference type="Gene3D" id="1.10.287.3240">
    <property type="match status" value="1"/>
</dbReference>
<keyword evidence="3 4" id="KW-0406">Ion transport</keyword>
<evidence type="ECO:0000256" key="1">
    <source>
        <dbReference type="ARBA" id="ARBA00005850"/>
    </source>
</evidence>
<dbReference type="InterPro" id="IPR002699">
    <property type="entry name" value="V_ATPase_D"/>
</dbReference>
<dbReference type="GO" id="GO:0046961">
    <property type="term" value="F:proton-transporting ATPase activity, rotational mechanism"/>
    <property type="evidence" value="ECO:0007669"/>
    <property type="project" value="InterPro"/>
</dbReference>
<dbReference type="RefSeq" id="WP_115595745.1">
    <property type="nucleotide sequence ID" value="NZ_UFTA01000002.1"/>
</dbReference>
<evidence type="ECO:0000256" key="3">
    <source>
        <dbReference type="ARBA" id="ARBA00023065"/>
    </source>
</evidence>
<feature type="compositionally biased region" description="Basic and acidic residues" evidence="5">
    <location>
        <begin position="220"/>
        <end position="242"/>
    </location>
</feature>
<proteinExistence type="inferred from homology"/>
<evidence type="ECO:0000313" key="6">
    <source>
        <dbReference type="EMBL" id="SUU93206.1"/>
    </source>
</evidence>
<feature type="region of interest" description="Disordered" evidence="5">
    <location>
        <begin position="210"/>
        <end position="242"/>
    </location>
</feature>
<dbReference type="GO" id="GO:0005524">
    <property type="term" value="F:ATP binding"/>
    <property type="evidence" value="ECO:0007669"/>
    <property type="project" value="UniProtKB-UniRule"/>
</dbReference>
<keyword evidence="2 4" id="KW-0813">Transport</keyword>
<dbReference type="Proteomes" id="UP000255124">
    <property type="component" value="Unassembled WGS sequence"/>
</dbReference>
<dbReference type="NCBIfam" id="NF001543">
    <property type="entry name" value="PRK00373.1-2"/>
    <property type="match status" value="1"/>
</dbReference>
<evidence type="ECO:0000256" key="2">
    <source>
        <dbReference type="ARBA" id="ARBA00022448"/>
    </source>
</evidence>
<accession>A0A380WW45</accession>
<comment type="function">
    <text evidence="4">Produces ATP from ADP in the presence of a proton gradient across the membrane.</text>
</comment>
<keyword evidence="4" id="KW-0066">ATP synthesis</keyword>
<keyword evidence="4" id="KW-0375">Hydrogen ion transport</keyword>
<dbReference type="NCBIfam" id="TIGR00309">
    <property type="entry name" value="V_ATPase_subD"/>
    <property type="match status" value="1"/>
</dbReference>
<reference evidence="6 7" key="1">
    <citation type="submission" date="2018-06" db="EMBL/GenBank/DDBJ databases">
        <authorList>
            <consortium name="Pathogen Informatics"/>
            <person name="Doyle S."/>
        </authorList>
    </citation>
    <scope>NUCLEOTIDE SEQUENCE [LARGE SCALE GENOMIC DNA]</scope>
    <source>
        <strain evidence="6 7">NCTC9810</strain>
    </source>
</reference>
<sequence length="242" mass="27554">MARLKVTPTRMNLNTLKERLGTSKRGYKLLKDKQDELMRQFMILIRENKTLREEVEKELSDSFSDFLIASAFMSPESMEASVSFPTQKVGVDIGVKNVMSVRIPEMEFKVEENKDASMFSYGYAETSAGLDQAISGLNDVMEKLLKLAELEKTTQLMADEIESTRRRVNALEYRTIPDLEETIKYIRAKLEENERATIARLMKVKDIISDPDVTDTLDEPGFREGKDPIGPKGDSRPTLSKE</sequence>
<dbReference type="AlphaFoldDB" id="A0A380WW45"/>
<dbReference type="GO" id="GO:0042777">
    <property type="term" value="P:proton motive force-driven plasma membrane ATP synthesis"/>
    <property type="evidence" value="ECO:0007669"/>
    <property type="project" value="UniProtKB-UniRule"/>
</dbReference>
<comment type="similarity">
    <text evidence="1 4">Belongs to the V-ATPase D subunit family.</text>
</comment>
<dbReference type="Pfam" id="PF01813">
    <property type="entry name" value="ATP-synt_D"/>
    <property type="match status" value="1"/>
</dbReference>
<dbReference type="HAMAP" id="MF_00271">
    <property type="entry name" value="ATP_synth_D_arch"/>
    <property type="match status" value="1"/>
</dbReference>
<evidence type="ECO:0000256" key="4">
    <source>
        <dbReference type="HAMAP-Rule" id="MF_00271"/>
    </source>
</evidence>
<dbReference type="GO" id="GO:0046933">
    <property type="term" value="F:proton-transporting ATP synthase activity, rotational mechanism"/>
    <property type="evidence" value="ECO:0007669"/>
    <property type="project" value="UniProtKB-UniRule"/>
</dbReference>
<dbReference type="OrthoDB" id="9781718at2"/>
<protein>
    <recommendedName>
        <fullName evidence="4">V-type ATP synthase subunit D</fullName>
    </recommendedName>
    <alternativeName>
        <fullName evidence="4">V-ATPase subunit D</fullName>
    </alternativeName>
</protein>
<dbReference type="FunFam" id="1.10.287.3240:FF:000007">
    <property type="entry name" value="V-type ATP synthase subunit D"/>
    <property type="match status" value="1"/>
</dbReference>
<gene>
    <name evidence="6" type="primary">ntpD_2</name>
    <name evidence="4" type="synonym">atpD</name>
    <name evidence="6" type="ORF">NCTC9810_01557</name>
</gene>
<evidence type="ECO:0000313" key="7">
    <source>
        <dbReference type="Proteomes" id="UP000255124"/>
    </source>
</evidence>
<name>A0A380WW45_9FIRM</name>
<organism evidence="6 7">
    <name type="scientific">Anaerococcus octavius</name>
    <dbReference type="NCBI Taxonomy" id="54007"/>
    <lineage>
        <taxon>Bacteria</taxon>
        <taxon>Bacillati</taxon>
        <taxon>Bacillota</taxon>
        <taxon>Tissierellia</taxon>
        <taxon>Tissierellales</taxon>
        <taxon>Peptoniphilaceae</taxon>
        <taxon>Anaerococcus</taxon>
    </lineage>
</organism>
<evidence type="ECO:0000256" key="5">
    <source>
        <dbReference type="SAM" id="MobiDB-lite"/>
    </source>
</evidence>
<dbReference type="EMBL" id="UFTA01000002">
    <property type="protein sequence ID" value="SUU93206.1"/>
    <property type="molecule type" value="Genomic_DNA"/>
</dbReference>
<dbReference type="PANTHER" id="PTHR11671">
    <property type="entry name" value="V-TYPE ATP SYNTHASE SUBUNIT D"/>
    <property type="match status" value="1"/>
</dbReference>